<feature type="transmembrane region" description="Helical" evidence="1">
    <location>
        <begin position="221"/>
        <end position="238"/>
    </location>
</feature>
<dbReference type="PANTHER" id="PTHR40761:SF1">
    <property type="entry name" value="CONSERVED INTEGRAL MEMBRANE ALANINE VALINE AND LEUCINE RICH PROTEIN-RELATED"/>
    <property type="match status" value="1"/>
</dbReference>
<evidence type="ECO:0000256" key="1">
    <source>
        <dbReference type="SAM" id="Phobius"/>
    </source>
</evidence>
<keyword evidence="1" id="KW-0472">Membrane</keyword>
<feature type="transmembrane region" description="Helical" evidence="1">
    <location>
        <begin position="66"/>
        <end position="87"/>
    </location>
</feature>
<feature type="transmembrane region" description="Helical" evidence="1">
    <location>
        <begin position="124"/>
        <end position="144"/>
    </location>
</feature>
<feature type="transmembrane region" description="Helical" evidence="1">
    <location>
        <begin position="99"/>
        <end position="118"/>
    </location>
</feature>
<protein>
    <submittedName>
        <fullName evidence="2">Uncharacterized protein</fullName>
    </submittedName>
</protein>
<dbReference type="NCBIfam" id="NF038012">
    <property type="entry name" value="DMT_1"/>
    <property type="match status" value="1"/>
</dbReference>
<keyword evidence="1" id="KW-1133">Transmembrane helix</keyword>
<gene>
    <name evidence="2" type="ORF">DFQ14_102497</name>
</gene>
<feature type="transmembrane region" description="Helical" evidence="1">
    <location>
        <begin position="41"/>
        <end position="60"/>
    </location>
</feature>
<dbReference type="EMBL" id="QPJC01000002">
    <property type="protein sequence ID" value="RCW46194.1"/>
    <property type="molecule type" value="Genomic_DNA"/>
</dbReference>
<evidence type="ECO:0000313" key="3">
    <source>
        <dbReference type="Proteomes" id="UP000253495"/>
    </source>
</evidence>
<dbReference type="Proteomes" id="UP000253495">
    <property type="component" value="Unassembled WGS sequence"/>
</dbReference>
<dbReference type="AlphaFoldDB" id="A0A368VVR5"/>
<evidence type="ECO:0000313" key="2">
    <source>
        <dbReference type="EMBL" id="RCW46194.1"/>
    </source>
</evidence>
<keyword evidence="1" id="KW-0812">Transmembrane</keyword>
<organism evidence="2 3">
    <name type="scientific">Halopolyspora algeriensis</name>
    <dbReference type="NCBI Taxonomy" id="1500506"/>
    <lineage>
        <taxon>Bacteria</taxon>
        <taxon>Bacillati</taxon>
        <taxon>Actinomycetota</taxon>
        <taxon>Actinomycetes</taxon>
        <taxon>Actinomycetes incertae sedis</taxon>
        <taxon>Halopolyspora</taxon>
    </lineage>
</organism>
<sequence>MIVAALLNASASVLQRRATKDEPESASFSLGMVLDLARRPAWILGILAMITGFVLHGIAISLSRIALVQPLLVSELPFTLILASWMFQARIPRRDWSAIGLQSVGLAAFVGCLAPTGGDPRVSITTWALGIGATAAGVAVLVVLGYRGRREHRAAALGVATGAAFGLNSALIAGVGAVVSHGGGLFTTWQTYGVAVLGPVSFFLLQNALQAGNLVASQPGFTLTNPLVSVAWGLAVFGEQARGGLFLVGTVAGAVLIGAGTILLARSQLLDPDAPRQEQQE</sequence>
<keyword evidence="3" id="KW-1185">Reference proteome</keyword>
<comment type="caution">
    <text evidence="2">The sequence shown here is derived from an EMBL/GenBank/DDBJ whole genome shotgun (WGS) entry which is preliminary data.</text>
</comment>
<accession>A0A368VVR5</accession>
<proteinExistence type="predicted"/>
<reference evidence="2 3" key="1">
    <citation type="submission" date="2018-07" db="EMBL/GenBank/DDBJ databases">
        <title>Genomic Encyclopedia of Type Strains, Phase III (KMG-III): the genomes of soil and plant-associated and newly described type strains.</title>
        <authorList>
            <person name="Whitman W."/>
        </authorList>
    </citation>
    <scope>NUCLEOTIDE SEQUENCE [LARGE SCALE GENOMIC DNA]</scope>
    <source>
        <strain evidence="2 3">CECT 8575</strain>
    </source>
</reference>
<feature type="transmembrane region" description="Helical" evidence="1">
    <location>
        <begin position="244"/>
        <end position="265"/>
    </location>
</feature>
<feature type="transmembrane region" description="Helical" evidence="1">
    <location>
        <begin position="156"/>
        <end position="179"/>
    </location>
</feature>
<dbReference type="PANTHER" id="PTHR40761">
    <property type="entry name" value="CONSERVED INTEGRAL MEMBRANE ALANINE VALINE AND LEUCINE RICH PROTEIN-RELATED"/>
    <property type="match status" value="1"/>
</dbReference>
<dbReference type="SUPFAM" id="SSF103481">
    <property type="entry name" value="Multidrug resistance efflux transporter EmrE"/>
    <property type="match status" value="1"/>
</dbReference>
<dbReference type="InterPro" id="IPR037185">
    <property type="entry name" value="EmrE-like"/>
</dbReference>
<name>A0A368VVR5_9ACTN</name>